<comment type="caution">
    <text evidence="1">The sequence shown here is derived from an EMBL/GenBank/DDBJ whole genome shotgun (WGS) entry which is preliminary data.</text>
</comment>
<evidence type="ECO:0000313" key="2">
    <source>
        <dbReference type="Proteomes" id="UP000641514"/>
    </source>
</evidence>
<dbReference type="AlphaFoldDB" id="A0A916U883"/>
<protein>
    <recommendedName>
        <fullName evidence="3">DUF2218 domain-containing protein</fullName>
    </recommendedName>
</protein>
<evidence type="ECO:0008006" key="3">
    <source>
        <dbReference type="Google" id="ProtNLM"/>
    </source>
</evidence>
<dbReference type="Pfam" id="PF09981">
    <property type="entry name" value="DUF2218"/>
    <property type="match status" value="1"/>
</dbReference>
<proteinExistence type="predicted"/>
<dbReference type="Proteomes" id="UP000641514">
    <property type="component" value="Unassembled WGS sequence"/>
</dbReference>
<dbReference type="InterPro" id="IPR014543">
    <property type="entry name" value="UCP028291"/>
</dbReference>
<dbReference type="RefSeq" id="WP_188672108.1">
    <property type="nucleotide sequence ID" value="NZ_BMJH01000001.1"/>
</dbReference>
<organism evidence="1 2">
    <name type="scientific">Hoyosella rhizosphaerae</name>
    <dbReference type="NCBI Taxonomy" id="1755582"/>
    <lineage>
        <taxon>Bacteria</taxon>
        <taxon>Bacillati</taxon>
        <taxon>Actinomycetota</taxon>
        <taxon>Actinomycetes</taxon>
        <taxon>Mycobacteriales</taxon>
        <taxon>Hoyosellaceae</taxon>
        <taxon>Hoyosella</taxon>
    </lineage>
</organism>
<evidence type="ECO:0000313" key="1">
    <source>
        <dbReference type="EMBL" id="GGC63437.1"/>
    </source>
</evidence>
<gene>
    <name evidence="1" type="ORF">GCM10011410_14850</name>
</gene>
<sequence length="97" mass="10814">MPESVAHVATDRADRFLKQLVSHFGQQIPVVQEGPRAEFLFDLGHGACEAKNNKLNLAVTARSAEDLSTLQKIFTHHIERFGQQENLSVSWKTKATA</sequence>
<accession>A0A916U883</accession>
<dbReference type="Gene3D" id="3.30.310.50">
    <property type="entry name" value="Alpha-D-phosphohexomutase, C-terminal domain"/>
    <property type="match status" value="1"/>
</dbReference>
<reference evidence="1" key="2">
    <citation type="submission" date="2020-09" db="EMBL/GenBank/DDBJ databases">
        <authorList>
            <person name="Sun Q."/>
            <person name="Zhou Y."/>
        </authorList>
    </citation>
    <scope>NUCLEOTIDE SEQUENCE</scope>
    <source>
        <strain evidence="1">CGMCC 1.15478</strain>
    </source>
</reference>
<reference evidence="1" key="1">
    <citation type="journal article" date="2014" name="Int. J. Syst. Evol. Microbiol.">
        <title>Complete genome sequence of Corynebacterium casei LMG S-19264T (=DSM 44701T), isolated from a smear-ripened cheese.</title>
        <authorList>
            <consortium name="US DOE Joint Genome Institute (JGI-PGF)"/>
            <person name="Walter F."/>
            <person name="Albersmeier A."/>
            <person name="Kalinowski J."/>
            <person name="Ruckert C."/>
        </authorList>
    </citation>
    <scope>NUCLEOTIDE SEQUENCE</scope>
    <source>
        <strain evidence="1">CGMCC 1.15478</strain>
    </source>
</reference>
<dbReference type="EMBL" id="BMJH01000001">
    <property type="protein sequence ID" value="GGC63437.1"/>
    <property type="molecule type" value="Genomic_DNA"/>
</dbReference>
<keyword evidence="2" id="KW-1185">Reference proteome</keyword>
<name>A0A916U883_9ACTN</name>